<name>A0ABT6DK17_9BACT</name>
<dbReference type="PROSITE" id="PS00092">
    <property type="entry name" value="N6_MTASE"/>
    <property type="match status" value="1"/>
</dbReference>
<accession>A0ABT6DK17</accession>
<dbReference type="GO" id="GO:0032259">
    <property type="term" value="P:methylation"/>
    <property type="evidence" value="ECO:0007669"/>
    <property type="project" value="UniProtKB-KW"/>
</dbReference>
<dbReference type="Proteomes" id="UP001152321">
    <property type="component" value="Unassembled WGS sequence"/>
</dbReference>
<dbReference type="PANTHER" id="PTHR47739:SF1">
    <property type="entry name" value="TRNA1(VAL) (ADENINE(37)-N6)-METHYLTRANSFERASE"/>
    <property type="match status" value="1"/>
</dbReference>
<protein>
    <submittedName>
        <fullName evidence="1">RsmD family RNA methyltransferase</fullName>
    </submittedName>
</protein>
<dbReference type="GO" id="GO:0008168">
    <property type="term" value="F:methyltransferase activity"/>
    <property type="evidence" value="ECO:0007669"/>
    <property type="project" value="UniProtKB-KW"/>
</dbReference>
<dbReference type="Gene3D" id="3.40.50.150">
    <property type="entry name" value="Vaccinia Virus protein VP39"/>
    <property type="match status" value="1"/>
</dbReference>
<sequence length="219" mass="24921">MSSINPYFTFNYSQPEEYRFSHDSVFLARQVFELMTPEEIQNIKGLDLCSGCGIIGLDFIFHCQKEWGKTPRSFDFLEVQDVYRSHFVENVTRLGQVASSLQFVNQNYTALQNSENAGKYDLILCNPPYFFADKGTLSPSEFKNRCRFFIDSGFAELLLGISASLAENGKAYLLLRDLSEHGWHSLEEAKSILKGTLHIELLGDIRGTHFVCLSSAKKF</sequence>
<evidence type="ECO:0000313" key="1">
    <source>
        <dbReference type="EMBL" id="MDG0816879.1"/>
    </source>
</evidence>
<proteinExistence type="predicted"/>
<gene>
    <name evidence="1" type="ORF">NWE73_10920</name>
</gene>
<keyword evidence="2" id="KW-1185">Reference proteome</keyword>
<dbReference type="SUPFAM" id="SSF53335">
    <property type="entry name" value="S-adenosyl-L-methionine-dependent methyltransferases"/>
    <property type="match status" value="1"/>
</dbReference>
<reference evidence="1" key="1">
    <citation type="submission" date="2022-08" db="EMBL/GenBank/DDBJ databases">
        <title>Novel Bdellovibrio Species Isolated from Svalbard: Designation Bdellovibrio svalbardensis.</title>
        <authorList>
            <person name="Mitchell R.J."/>
            <person name="Choi S.Y."/>
        </authorList>
    </citation>
    <scope>NUCLEOTIDE SEQUENCE</scope>
    <source>
        <strain evidence="1">PAP01</strain>
    </source>
</reference>
<evidence type="ECO:0000313" key="2">
    <source>
        <dbReference type="Proteomes" id="UP001152321"/>
    </source>
</evidence>
<dbReference type="EMBL" id="JANRMI010000003">
    <property type="protein sequence ID" value="MDG0816879.1"/>
    <property type="molecule type" value="Genomic_DNA"/>
</dbReference>
<dbReference type="InterPro" id="IPR029063">
    <property type="entry name" value="SAM-dependent_MTases_sf"/>
</dbReference>
<organism evidence="1 2">
    <name type="scientific">Bdellovibrio svalbardensis</name>
    <dbReference type="NCBI Taxonomy" id="2972972"/>
    <lineage>
        <taxon>Bacteria</taxon>
        <taxon>Pseudomonadati</taxon>
        <taxon>Bdellovibrionota</taxon>
        <taxon>Bdellovibrionia</taxon>
        <taxon>Bdellovibrionales</taxon>
        <taxon>Pseudobdellovibrionaceae</taxon>
        <taxon>Bdellovibrio</taxon>
    </lineage>
</organism>
<keyword evidence="1" id="KW-0808">Transferase</keyword>
<dbReference type="PANTHER" id="PTHR47739">
    <property type="entry name" value="TRNA1(VAL) (ADENINE(37)-N6)-METHYLTRANSFERASE"/>
    <property type="match status" value="1"/>
</dbReference>
<dbReference type="RefSeq" id="WP_277578356.1">
    <property type="nucleotide sequence ID" value="NZ_JANRMI010000003.1"/>
</dbReference>
<dbReference type="InterPro" id="IPR050210">
    <property type="entry name" value="tRNA_Adenine-N(6)_MTase"/>
</dbReference>
<keyword evidence="1" id="KW-0489">Methyltransferase</keyword>
<dbReference type="InterPro" id="IPR002052">
    <property type="entry name" value="DNA_methylase_N6_adenine_CS"/>
</dbReference>
<comment type="caution">
    <text evidence="1">The sequence shown here is derived from an EMBL/GenBank/DDBJ whole genome shotgun (WGS) entry which is preliminary data.</text>
</comment>